<proteinExistence type="predicted"/>
<reference evidence="1" key="1">
    <citation type="journal article" date="2014" name="Int. J. Syst. Evol. Microbiol.">
        <title>Complete genome sequence of Corynebacterium casei LMG S-19264T (=DSM 44701T), isolated from a smear-ripened cheese.</title>
        <authorList>
            <consortium name="US DOE Joint Genome Institute (JGI-PGF)"/>
            <person name="Walter F."/>
            <person name="Albersmeier A."/>
            <person name="Kalinowski J."/>
            <person name="Ruckert C."/>
        </authorList>
    </citation>
    <scope>NUCLEOTIDE SEQUENCE</scope>
    <source>
        <strain evidence="1">JCM 19831</strain>
    </source>
</reference>
<evidence type="ECO:0000313" key="2">
    <source>
        <dbReference type="Proteomes" id="UP000642070"/>
    </source>
</evidence>
<comment type="caution">
    <text evidence="1">The sequence shown here is derived from an EMBL/GenBank/DDBJ whole genome shotgun (WGS) entry which is preliminary data.</text>
</comment>
<name>A0A917WZF5_9ACTN</name>
<sequence>MTKVLARVGDKMLGSFLRKQEAGACTECPGPCSPYQGYACRGTVYSTVTCVRYYTCDCGCQINWSRCTYGPKIGTC</sequence>
<protein>
    <submittedName>
        <fullName evidence="1">Uncharacterized protein</fullName>
    </submittedName>
</protein>
<dbReference type="AlphaFoldDB" id="A0A917WZF5"/>
<dbReference type="EMBL" id="BMPI01000031">
    <property type="protein sequence ID" value="GGM49464.1"/>
    <property type="molecule type" value="Genomic_DNA"/>
</dbReference>
<evidence type="ECO:0000313" key="1">
    <source>
        <dbReference type="EMBL" id="GGM49464.1"/>
    </source>
</evidence>
<accession>A0A917WZF5</accession>
<reference evidence="1" key="2">
    <citation type="submission" date="2020-09" db="EMBL/GenBank/DDBJ databases">
        <authorList>
            <person name="Sun Q."/>
            <person name="Ohkuma M."/>
        </authorList>
    </citation>
    <scope>NUCLEOTIDE SEQUENCE</scope>
    <source>
        <strain evidence="1">JCM 19831</strain>
    </source>
</reference>
<keyword evidence="2" id="KW-1185">Reference proteome</keyword>
<gene>
    <name evidence="1" type="ORF">GCM10007977_058900</name>
</gene>
<dbReference type="Proteomes" id="UP000642070">
    <property type="component" value="Unassembled WGS sequence"/>
</dbReference>
<organism evidence="1 2">
    <name type="scientific">Dactylosporangium sucinum</name>
    <dbReference type="NCBI Taxonomy" id="1424081"/>
    <lineage>
        <taxon>Bacteria</taxon>
        <taxon>Bacillati</taxon>
        <taxon>Actinomycetota</taxon>
        <taxon>Actinomycetes</taxon>
        <taxon>Micromonosporales</taxon>
        <taxon>Micromonosporaceae</taxon>
        <taxon>Dactylosporangium</taxon>
    </lineage>
</organism>